<dbReference type="RefSeq" id="WP_053086222.1">
    <property type="nucleotide sequence ID" value="NZ_CP010586.1"/>
</dbReference>
<evidence type="ECO:0000259" key="8">
    <source>
        <dbReference type="Pfam" id="PF02397"/>
    </source>
</evidence>
<evidence type="ECO:0000256" key="1">
    <source>
        <dbReference type="ARBA" id="ARBA00004141"/>
    </source>
</evidence>
<evidence type="ECO:0000256" key="3">
    <source>
        <dbReference type="ARBA" id="ARBA00022679"/>
    </source>
</evidence>
<dbReference type="GO" id="GO:0016020">
    <property type="term" value="C:membrane"/>
    <property type="evidence" value="ECO:0007669"/>
    <property type="project" value="UniProtKB-SubCell"/>
</dbReference>
<evidence type="ECO:0000313" key="10">
    <source>
        <dbReference type="Proteomes" id="UP000036410"/>
    </source>
</evidence>
<keyword evidence="5 7" id="KW-1133">Transmembrane helix</keyword>
<dbReference type="EC" id="2.7.8.-" evidence="9"/>
<dbReference type="AlphaFoldDB" id="A0A806TDP5"/>
<gene>
    <name evidence="9" type="primary">tuaA</name>
    <name evidence="9" type="ORF">AS52_01115</name>
</gene>
<sequence>MNQIVSKTTGDSDVLKKEFPLFYSLCKRMVDIVISFVALVVLLPVILLFALIVMIETPGSPFFLQERLGKNGRPFTIMKLRSMYSDAEKNGAQWAVKNDSRVTKVGKLIRQTRIDELPQLWNVLKGDMSIVGPRPERAVFIEEFQKTVPAFSQRLAVKPGLTGWAQINGGYELTPAEKLELDLYYIQHTNIRFDVKIMIKTLRVIVTGDGSR</sequence>
<dbReference type="InterPro" id="IPR003362">
    <property type="entry name" value="Bact_transf"/>
</dbReference>
<dbReference type="PANTHER" id="PTHR30576:SF0">
    <property type="entry name" value="UNDECAPRENYL-PHOSPHATE N-ACETYLGALACTOSAMINYL 1-PHOSPHATE TRANSFERASE-RELATED"/>
    <property type="match status" value="1"/>
</dbReference>
<dbReference type="Pfam" id="PF02397">
    <property type="entry name" value="Bac_transf"/>
    <property type="match status" value="1"/>
</dbReference>
<accession>A0A806TDP5</accession>
<keyword evidence="3 9" id="KW-0808">Transferase</keyword>
<dbReference type="GO" id="GO:0016780">
    <property type="term" value="F:phosphotransferase activity, for other substituted phosphate groups"/>
    <property type="evidence" value="ECO:0007669"/>
    <property type="project" value="TreeGrafter"/>
</dbReference>
<organism evidence="9 10">
    <name type="scientific">Priestia megaterium Q3</name>
    <dbReference type="NCBI Taxonomy" id="1452722"/>
    <lineage>
        <taxon>Bacteria</taxon>
        <taxon>Bacillati</taxon>
        <taxon>Bacillota</taxon>
        <taxon>Bacilli</taxon>
        <taxon>Bacillales</taxon>
        <taxon>Bacillaceae</taxon>
        <taxon>Priestia</taxon>
    </lineage>
</organism>
<comment type="subcellular location">
    <subcellularLocation>
        <location evidence="1">Membrane</location>
        <topology evidence="1">Multi-pass membrane protein</topology>
    </subcellularLocation>
</comment>
<dbReference type="EMBL" id="CP010586">
    <property type="protein sequence ID" value="AKP76080.1"/>
    <property type="molecule type" value="Genomic_DNA"/>
</dbReference>
<feature type="transmembrane region" description="Helical" evidence="7">
    <location>
        <begin position="32"/>
        <end position="55"/>
    </location>
</feature>
<keyword evidence="4 7" id="KW-0812">Transmembrane</keyword>
<evidence type="ECO:0000256" key="6">
    <source>
        <dbReference type="ARBA" id="ARBA00023136"/>
    </source>
</evidence>
<dbReference type="PANTHER" id="PTHR30576">
    <property type="entry name" value="COLANIC BIOSYNTHESIS UDP-GLUCOSE LIPID CARRIER TRANSFERASE"/>
    <property type="match status" value="1"/>
</dbReference>
<dbReference type="NCBIfam" id="TIGR03025">
    <property type="entry name" value="EPS_sugtrans"/>
    <property type="match status" value="1"/>
</dbReference>
<reference evidence="9 10" key="1">
    <citation type="submission" date="2015-01" db="EMBL/GenBank/DDBJ databases">
        <title>Genome sequence of bacillus megaterium Q3.</title>
        <authorList>
            <person name="Wang Y."/>
            <person name="Luo K."/>
            <person name="Bai L."/>
            <person name="Luo F."/>
        </authorList>
    </citation>
    <scope>NUCLEOTIDE SEQUENCE [LARGE SCALE GENOMIC DNA]</scope>
    <source>
        <strain evidence="9 10">Q3</strain>
    </source>
</reference>
<feature type="domain" description="Bacterial sugar transferase" evidence="8">
    <location>
        <begin position="27"/>
        <end position="206"/>
    </location>
</feature>
<keyword evidence="6 7" id="KW-0472">Membrane</keyword>
<name>A0A806TDP5_PRIMG</name>
<dbReference type="Proteomes" id="UP000036410">
    <property type="component" value="Chromosome"/>
</dbReference>
<evidence type="ECO:0000256" key="7">
    <source>
        <dbReference type="SAM" id="Phobius"/>
    </source>
</evidence>
<dbReference type="InterPro" id="IPR017475">
    <property type="entry name" value="EPS_sugar_tfrase"/>
</dbReference>
<proteinExistence type="inferred from homology"/>
<evidence type="ECO:0000256" key="2">
    <source>
        <dbReference type="ARBA" id="ARBA00006464"/>
    </source>
</evidence>
<evidence type="ECO:0000256" key="4">
    <source>
        <dbReference type="ARBA" id="ARBA00022692"/>
    </source>
</evidence>
<evidence type="ECO:0000313" key="9">
    <source>
        <dbReference type="EMBL" id="AKP76080.1"/>
    </source>
</evidence>
<comment type="similarity">
    <text evidence="2">Belongs to the bacterial sugar transferase family.</text>
</comment>
<protein>
    <submittedName>
        <fullName evidence="9">Undecaprenyl-phosphate N-acetylgalactosaminyl 1-phosphate transferase</fullName>
        <ecNumber evidence="9">2.7.8.-</ecNumber>
    </submittedName>
</protein>
<evidence type="ECO:0000256" key="5">
    <source>
        <dbReference type="ARBA" id="ARBA00022989"/>
    </source>
</evidence>